<evidence type="ECO:0000256" key="5">
    <source>
        <dbReference type="ARBA" id="ARBA00023010"/>
    </source>
</evidence>
<keyword evidence="6" id="KW-0906">Nuclear pore complex</keyword>
<feature type="region of interest" description="Disordered" evidence="8">
    <location>
        <begin position="1"/>
        <end position="216"/>
    </location>
</feature>
<dbReference type="PANTHER" id="PTHR13437:SF2">
    <property type="entry name" value="NUCLEOPORIN P58_P45"/>
    <property type="match status" value="1"/>
</dbReference>
<dbReference type="Proteomes" id="UP001172684">
    <property type="component" value="Unassembled WGS sequence"/>
</dbReference>
<dbReference type="InterPro" id="IPR024882">
    <property type="entry name" value="NUP58/p45/49"/>
</dbReference>
<dbReference type="Pfam" id="PF13634">
    <property type="entry name" value="Nucleoporin_FG"/>
    <property type="match status" value="2"/>
</dbReference>
<keyword evidence="3" id="KW-0509">mRNA transport</keyword>
<name>A0ABQ9P8D1_9PEZI</name>
<feature type="compositionally biased region" description="Polar residues" evidence="8">
    <location>
        <begin position="39"/>
        <end position="57"/>
    </location>
</feature>
<reference evidence="9" key="1">
    <citation type="submission" date="2022-10" db="EMBL/GenBank/DDBJ databases">
        <title>Culturing micro-colonial fungi from biological soil crusts in the Mojave desert and describing Neophaeococcomyces mojavensis, and introducing the new genera and species Taxawa tesnikishii.</title>
        <authorList>
            <person name="Kurbessoian T."/>
            <person name="Stajich J.E."/>
        </authorList>
    </citation>
    <scope>NUCLEOTIDE SEQUENCE</scope>
    <source>
        <strain evidence="9">TK_1</strain>
    </source>
</reference>
<dbReference type="InterPro" id="IPR025574">
    <property type="entry name" value="Nucleoporin_FG_rpt"/>
</dbReference>
<evidence type="ECO:0000256" key="1">
    <source>
        <dbReference type="ARBA" id="ARBA00004567"/>
    </source>
</evidence>
<sequence length="506" mass="52120">MAGFGRSNSLSVNTGASNPLFGNAPNTNTPQAGGLFGSTAASQPQQSGGLFGTATNTQQQGGGLFGSSLAVPQPQQSGGLFGAAAASQPQQAGGLFGSAPAAQPQQTGGLFSGLGNTSQPQQSGGLFGQAAGTQPTGGLFGAGNVQTQQAQPQQSSNPFGGSLFGNPQSKPAAPSLFSTATTTQAQPSLFAPSATNPPTQQQPSLFNASTSKPNPFGLTLGQNPSMQAPNPLGGSLSMGQSTTTTTVPGVRIDLSSIRGTTRFSDLHEDLQKQILAIDEFISVQQNHASQCAQMMKPHAANLAYIPNDVEFVSGRVEAVETALDNDAEAVRRVKEVVARDVEDGRLSFNAIDALRLPGAYHLGQHQQQQMYGSFMGLGHHGVDRAPPPSSTIGDGSEASGSAQDIVGYFSNKAAEMSQALDSYNKHISEIEQHLRTVEAGTMARAEELMARGARDAEGGKEARVRELVGTLKAFEMAILNVAAKVGECREGVVEVTVGGAGLGGRR</sequence>
<keyword evidence="10" id="KW-1185">Reference proteome</keyword>
<evidence type="ECO:0000256" key="8">
    <source>
        <dbReference type="SAM" id="MobiDB-lite"/>
    </source>
</evidence>
<gene>
    <name evidence="9" type="ORF">H2201_000413</name>
</gene>
<feature type="compositionally biased region" description="Polar residues" evidence="8">
    <location>
        <begin position="155"/>
        <end position="169"/>
    </location>
</feature>
<evidence type="ECO:0000313" key="10">
    <source>
        <dbReference type="Proteomes" id="UP001172684"/>
    </source>
</evidence>
<evidence type="ECO:0000256" key="6">
    <source>
        <dbReference type="ARBA" id="ARBA00023132"/>
    </source>
</evidence>
<keyword evidence="4" id="KW-0653">Protein transport</keyword>
<feature type="compositionally biased region" description="Polar residues" evidence="8">
    <location>
        <begin position="1"/>
        <end position="17"/>
    </location>
</feature>
<evidence type="ECO:0008006" key="11">
    <source>
        <dbReference type="Google" id="ProtNLM"/>
    </source>
</evidence>
<evidence type="ECO:0000256" key="3">
    <source>
        <dbReference type="ARBA" id="ARBA00022816"/>
    </source>
</evidence>
<organism evidence="9 10">
    <name type="scientific">Coniosporium apollinis</name>
    <dbReference type="NCBI Taxonomy" id="61459"/>
    <lineage>
        <taxon>Eukaryota</taxon>
        <taxon>Fungi</taxon>
        <taxon>Dikarya</taxon>
        <taxon>Ascomycota</taxon>
        <taxon>Pezizomycotina</taxon>
        <taxon>Dothideomycetes</taxon>
        <taxon>Dothideomycetes incertae sedis</taxon>
        <taxon>Coniosporium</taxon>
    </lineage>
</organism>
<dbReference type="EMBL" id="JAPDRL010000002">
    <property type="protein sequence ID" value="KAJ9669546.1"/>
    <property type="molecule type" value="Genomic_DNA"/>
</dbReference>
<feature type="compositionally biased region" description="Polar residues" evidence="8">
    <location>
        <begin position="176"/>
        <end position="213"/>
    </location>
</feature>
<proteinExistence type="predicted"/>
<keyword evidence="2" id="KW-0813">Transport</keyword>
<evidence type="ECO:0000256" key="2">
    <source>
        <dbReference type="ARBA" id="ARBA00022448"/>
    </source>
</evidence>
<dbReference type="PANTHER" id="PTHR13437">
    <property type="entry name" value="NUCLEOPORIN P58/P45 NUCLEOPORIN-LIKE PROTEIN 1"/>
    <property type="match status" value="1"/>
</dbReference>
<dbReference type="Pfam" id="PF21121">
    <property type="entry name" value="Nup49_C"/>
    <property type="match status" value="1"/>
</dbReference>
<evidence type="ECO:0000256" key="4">
    <source>
        <dbReference type="ARBA" id="ARBA00022927"/>
    </source>
</evidence>
<evidence type="ECO:0000256" key="7">
    <source>
        <dbReference type="ARBA" id="ARBA00023242"/>
    </source>
</evidence>
<comment type="caution">
    <text evidence="9">The sequence shown here is derived from an EMBL/GenBank/DDBJ whole genome shotgun (WGS) entry which is preliminary data.</text>
</comment>
<keyword evidence="5" id="KW-0811">Translocation</keyword>
<feature type="compositionally biased region" description="Polar residues" evidence="8">
    <location>
        <begin position="103"/>
        <end position="124"/>
    </location>
</feature>
<evidence type="ECO:0000313" key="9">
    <source>
        <dbReference type="EMBL" id="KAJ9669546.1"/>
    </source>
</evidence>
<accession>A0ABQ9P8D1</accession>
<comment type="subcellular location">
    <subcellularLocation>
        <location evidence="1">Nucleus</location>
        <location evidence="1">Nuclear pore complex</location>
    </subcellularLocation>
</comment>
<feature type="compositionally biased region" description="Low complexity" evidence="8">
    <location>
        <begin position="82"/>
        <end position="93"/>
    </location>
</feature>
<protein>
    <recommendedName>
        <fullName evidence="11">Nucleoporin Nup54 alpha-helical domain-containing protein</fullName>
    </recommendedName>
</protein>
<keyword evidence="7" id="KW-0539">Nucleus</keyword>